<organism evidence="2 3">
    <name type="scientific">Nepenthes gracilis</name>
    <name type="common">Slender pitcher plant</name>
    <dbReference type="NCBI Taxonomy" id="150966"/>
    <lineage>
        <taxon>Eukaryota</taxon>
        <taxon>Viridiplantae</taxon>
        <taxon>Streptophyta</taxon>
        <taxon>Embryophyta</taxon>
        <taxon>Tracheophyta</taxon>
        <taxon>Spermatophyta</taxon>
        <taxon>Magnoliopsida</taxon>
        <taxon>eudicotyledons</taxon>
        <taxon>Gunneridae</taxon>
        <taxon>Pentapetalae</taxon>
        <taxon>Caryophyllales</taxon>
        <taxon>Nepenthaceae</taxon>
        <taxon>Nepenthes</taxon>
    </lineage>
</organism>
<feature type="compositionally biased region" description="Low complexity" evidence="1">
    <location>
        <begin position="458"/>
        <end position="469"/>
    </location>
</feature>
<feature type="region of interest" description="Disordered" evidence="1">
    <location>
        <begin position="424"/>
        <end position="473"/>
    </location>
</feature>
<feature type="region of interest" description="Disordered" evidence="1">
    <location>
        <begin position="321"/>
        <end position="394"/>
    </location>
</feature>
<feature type="compositionally biased region" description="Polar residues" evidence="1">
    <location>
        <begin position="428"/>
        <end position="440"/>
    </location>
</feature>
<sequence>MKTSFRKLRSTLHHRKHDHNGRKVLPLAQLDELAKTSEELKDMRECYDSLLSAAAGATNGAFEFSESLKELGACLLQKIALNDDEETGKVLLTLGKLQFDLQRLVDSYRFHIFETITVPSESLLNELSTVEEMKRQCDEKRELYEHMRVRQKEKGRLWSGKGESYSTQQLLVARDEFDEEAALFVFRLKSLKQGQSRSLLTQAARHHAAQLSLFRKALKSLEAVEPHVKSVTEQHHIDYHFSGLDDDEPEDAATNSTEGEVDITFPSLLRVDVAKENLYNFYEDHFIREPKMLSQSAPIFPWRKVDPAERIRQLRPSSTRKFHSYVLPKPGDAKNSVSMESENPVSPNKASLYSPNLSHSLPLEPKKHEKPVGTENLTGPIELNSPSVLKENNNRMPPPLHERISSRQSNLRAAASNTKNIKRLSFSGPLTSQPMSTKPSFRTREPPQFSSGPILRGSMPQSSSPKISPSTPPTFMSSLRINELHELPRPPAQLNYNSARPSGFVGYSAPLVSQGRDNSISKLSVSKLASPLPTPPQDSPTLSPIPSIGLRARRVSPSSQLSEASSPEMVEGIASTFLTPNSPSNVHIT</sequence>
<dbReference type="PANTHER" id="PTHR34119">
    <property type="entry name" value="HYDROXYPROLINE-RICH GLYCOPROTEIN-LIKE"/>
    <property type="match status" value="1"/>
</dbReference>
<feature type="region of interest" description="Disordered" evidence="1">
    <location>
        <begin position="527"/>
        <end position="547"/>
    </location>
</feature>
<proteinExistence type="predicted"/>
<name>A0AAD3SQL4_NEPGR</name>
<dbReference type="Gene3D" id="1.20.1270.60">
    <property type="entry name" value="Arfaptin homology (AH) domain/BAR domain"/>
    <property type="match status" value="1"/>
</dbReference>
<feature type="compositionally biased region" description="Polar residues" evidence="1">
    <location>
        <begin position="384"/>
        <end position="394"/>
    </location>
</feature>
<dbReference type="PANTHER" id="PTHR34119:SF1">
    <property type="entry name" value="OS04G0394700 PROTEIN"/>
    <property type="match status" value="1"/>
</dbReference>
<comment type="caution">
    <text evidence="2">The sequence shown here is derived from an EMBL/GenBank/DDBJ whole genome shotgun (WGS) entry which is preliminary data.</text>
</comment>
<reference evidence="2" key="1">
    <citation type="submission" date="2023-05" db="EMBL/GenBank/DDBJ databases">
        <title>Nepenthes gracilis genome sequencing.</title>
        <authorList>
            <person name="Fukushima K."/>
        </authorList>
    </citation>
    <scope>NUCLEOTIDE SEQUENCE</scope>
    <source>
        <strain evidence="2">SING2019-196</strain>
    </source>
</reference>
<evidence type="ECO:0008006" key="4">
    <source>
        <dbReference type="Google" id="ProtNLM"/>
    </source>
</evidence>
<dbReference type="InterPro" id="IPR037488">
    <property type="entry name" value="At2g33490-like"/>
</dbReference>
<dbReference type="EMBL" id="BSYO01000015">
    <property type="protein sequence ID" value="GMH15099.1"/>
    <property type="molecule type" value="Genomic_DNA"/>
</dbReference>
<dbReference type="AlphaFoldDB" id="A0AAD3SQL4"/>
<evidence type="ECO:0000313" key="3">
    <source>
        <dbReference type="Proteomes" id="UP001279734"/>
    </source>
</evidence>
<feature type="compositionally biased region" description="Polar residues" evidence="1">
    <location>
        <begin position="335"/>
        <end position="359"/>
    </location>
</feature>
<dbReference type="SUPFAM" id="SSF103657">
    <property type="entry name" value="BAR/IMD domain-like"/>
    <property type="match status" value="1"/>
</dbReference>
<evidence type="ECO:0000256" key="1">
    <source>
        <dbReference type="SAM" id="MobiDB-lite"/>
    </source>
</evidence>
<gene>
    <name evidence="2" type="ORF">Nepgr_016940</name>
</gene>
<keyword evidence="3" id="KW-1185">Reference proteome</keyword>
<dbReference type="Proteomes" id="UP001279734">
    <property type="component" value="Unassembled WGS sequence"/>
</dbReference>
<dbReference type="InterPro" id="IPR027267">
    <property type="entry name" value="AH/BAR_dom_sf"/>
</dbReference>
<evidence type="ECO:0000313" key="2">
    <source>
        <dbReference type="EMBL" id="GMH15099.1"/>
    </source>
</evidence>
<accession>A0AAD3SQL4</accession>
<dbReference type="CDD" id="cd07307">
    <property type="entry name" value="BAR"/>
    <property type="match status" value="1"/>
</dbReference>
<protein>
    <recommendedName>
        <fullName evidence="4">BAR domain-containing protein</fullName>
    </recommendedName>
</protein>